<dbReference type="PANTHER" id="PTHR35580:SF1">
    <property type="entry name" value="PHYTASE-LIKE DOMAIN-CONTAINING PROTEIN"/>
    <property type="match status" value="1"/>
</dbReference>
<dbReference type="RefSeq" id="WP_062654245.1">
    <property type="nucleotide sequence ID" value="NZ_LPUR01000022.1"/>
</dbReference>
<reference evidence="5" key="1">
    <citation type="submission" date="2015-12" db="EMBL/GenBank/DDBJ databases">
        <title>Genome sequence of a biocontrol rhizobacterium Chryseobacterium kwangjuense strain KJ1R5 isolated from pepper (Capsicum annuum L.).</title>
        <authorList>
            <person name="Jeong J.-J."/>
            <person name="Park H."/>
            <person name="Mannaa M."/>
            <person name="Sang M.K."/>
            <person name="Choi I.-G."/>
            <person name="Kim K.D."/>
        </authorList>
    </citation>
    <scope>NUCLEOTIDE SEQUENCE [LARGE SCALE GENOMIC DNA]</scope>
    <source>
        <strain evidence="5">KJ1R5</strain>
    </source>
</reference>
<dbReference type="PANTHER" id="PTHR35580">
    <property type="entry name" value="CELL SURFACE GLYCOPROTEIN (S-LAYER PROTEIN)-LIKE PROTEIN"/>
    <property type="match status" value="1"/>
</dbReference>
<proteinExistence type="predicted"/>
<comment type="caution">
    <text evidence="4">The sequence shown here is derived from an EMBL/GenBank/DDBJ whole genome shotgun (WGS) entry which is preliminary data.</text>
</comment>
<dbReference type="Gene3D" id="2.60.40.2810">
    <property type="match status" value="1"/>
</dbReference>
<dbReference type="NCBIfam" id="TIGR04183">
    <property type="entry name" value="Por_Secre_tail"/>
    <property type="match status" value="1"/>
</dbReference>
<dbReference type="EMBL" id="LPUR01000022">
    <property type="protein sequence ID" value="KXH78297.1"/>
    <property type="molecule type" value="Genomic_DNA"/>
</dbReference>
<protein>
    <recommendedName>
        <fullName evidence="3">Secretion system C-terminal sorting domain-containing protein</fullName>
    </recommendedName>
</protein>
<accession>A0A135W084</accession>
<gene>
    <name evidence="4" type="ORF">AU378_22530</name>
</gene>
<dbReference type="InterPro" id="IPR026444">
    <property type="entry name" value="Secre_tail"/>
</dbReference>
<dbReference type="InterPro" id="IPR052918">
    <property type="entry name" value="Motility_Chemotaxis_Reg"/>
</dbReference>
<reference evidence="4 5" key="2">
    <citation type="journal article" date="2016" name="Genome Announc.">
        <title>Draft Genome Sequence of a Biocontrol Rhizobacterium, Chryseobacterium kwangjuense Strain KJ1R5, Isolated from Pepper (Capsicum annuum).</title>
        <authorList>
            <person name="Jeong J.J."/>
            <person name="Park H."/>
            <person name="Park B.H."/>
            <person name="Mannaa M."/>
            <person name="Sang M.K."/>
            <person name="Choi I.G."/>
            <person name="Kim K.D."/>
        </authorList>
    </citation>
    <scope>NUCLEOTIDE SEQUENCE [LARGE SCALE GENOMIC DNA]</scope>
    <source>
        <strain evidence="4 5">KJ1R5</strain>
    </source>
</reference>
<dbReference type="Pfam" id="PF06739">
    <property type="entry name" value="SBBP"/>
    <property type="match status" value="1"/>
</dbReference>
<feature type="chain" id="PRO_5007467366" description="Secretion system C-terminal sorting domain-containing protein" evidence="2">
    <location>
        <begin position="18"/>
        <end position="661"/>
    </location>
</feature>
<evidence type="ECO:0000313" key="5">
    <source>
        <dbReference type="Proteomes" id="UP000070513"/>
    </source>
</evidence>
<name>A0A135W084_9FLAO</name>
<dbReference type="SUPFAM" id="SSF101898">
    <property type="entry name" value="NHL repeat"/>
    <property type="match status" value="1"/>
</dbReference>
<dbReference type="InterPro" id="IPR010620">
    <property type="entry name" value="SBBP_repeat"/>
</dbReference>
<feature type="domain" description="Secretion system C-terminal sorting" evidence="3">
    <location>
        <begin position="593"/>
        <end position="656"/>
    </location>
</feature>
<evidence type="ECO:0000259" key="3">
    <source>
        <dbReference type="Pfam" id="PF18962"/>
    </source>
</evidence>
<dbReference type="Pfam" id="PF17963">
    <property type="entry name" value="Big_9"/>
    <property type="match status" value="1"/>
</dbReference>
<dbReference type="OrthoDB" id="9811934at2"/>
<evidence type="ECO:0000256" key="2">
    <source>
        <dbReference type="SAM" id="SignalP"/>
    </source>
</evidence>
<evidence type="ECO:0000256" key="1">
    <source>
        <dbReference type="ARBA" id="ARBA00022729"/>
    </source>
</evidence>
<keyword evidence="1 2" id="KW-0732">Signal</keyword>
<evidence type="ECO:0000313" key="4">
    <source>
        <dbReference type="EMBL" id="KXH78297.1"/>
    </source>
</evidence>
<sequence length="661" mass="70732">MKKITLLFILTFSPFLAYSQNTYLPDYNWGGNIGGTGAERANHIATDIYGDVIVAGKFLSNSDFDISSGTHYVPNSGYFDAYISKYSANGSLTWVKSFAANDSSNGYPFINSMATDSSGNIYVTGLFRGSIDFDPSPTGSKILTSNGETDIFIVKLDRNGTLVWAGSIGSASGDQGIGISVDSMDHVYVTGSFRGTIDFDITPGVLNLTSEAFDSAFIIKLDKNANMIWGKATQGAGVSEGTSIAVDSNFNVFVTGNNRGINDYDPSPTATFNLTSPMEGQVYIMKLDSNGNFLNAGVTTPTNTVYPARAYKVKIDSNDNVVIAGTFYGTIDFDFGSANNPMTAMGAGCCNDAYVLKVDNNLNYIWSKRLGSYVPDSAYGLAIDQNNNILTTGFMVGITVNDFSGLNEDEAFIWALDPAGNQIDLEDFVGNGDDQGEAIEVDKAGNVYVAGTFNYNLKDRTFFNFISNGESDGFLVKLGNTPHPPPVNLPPTAVQDLFTATGNGSQAFNVVSNDQGVSGTYSLRIVSAPLNGTLTVNNNGTVTYTPNGSTLVNDSFQYSVENSNGLVSNVATAKITNGSLAVQETEADQKLSVYPNPADSVLYIRSSSEITSVIVFDMAGSKLFELKGQTKIDVSKLTTGNYILSAKMKNGETLRHTFIKK</sequence>
<dbReference type="Pfam" id="PF18962">
    <property type="entry name" value="Por_Secre_tail"/>
    <property type="match status" value="1"/>
</dbReference>
<dbReference type="Proteomes" id="UP000070513">
    <property type="component" value="Unassembled WGS sequence"/>
</dbReference>
<organism evidence="4 5">
    <name type="scientific">Chryseobacterium kwangjuense</name>
    <dbReference type="NCBI Taxonomy" id="267125"/>
    <lineage>
        <taxon>Bacteria</taxon>
        <taxon>Pseudomonadati</taxon>
        <taxon>Bacteroidota</taxon>
        <taxon>Flavobacteriia</taxon>
        <taxon>Flavobacteriales</taxon>
        <taxon>Weeksellaceae</taxon>
        <taxon>Chryseobacterium group</taxon>
        <taxon>Chryseobacterium</taxon>
    </lineage>
</organism>
<feature type="signal peptide" evidence="2">
    <location>
        <begin position="1"/>
        <end position="17"/>
    </location>
</feature>
<dbReference type="AlphaFoldDB" id="A0A135W084"/>